<dbReference type="RefSeq" id="WP_119453098.1">
    <property type="nucleotide sequence ID" value="NZ_QWGA01000003.1"/>
</dbReference>
<dbReference type="OrthoDB" id="572536at2"/>
<evidence type="ECO:0000313" key="2">
    <source>
        <dbReference type="EMBL" id="RIJ31605.1"/>
    </source>
</evidence>
<evidence type="ECO:0000256" key="1">
    <source>
        <dbReference type="SAM" id="SignalP"/>
    </source>
</evidence>
<dbReference type="EMBL" id="QWGA01000003">
    <property type="protein sequence ID" value="RIJ31605.1"/>
    <property type="molecule type" value="Genomic_DNA"/>
</dbReference>
<dbReference type="Proteomes" id="UP000265845">
    <property type="component" value="Unassembled WGS sequence"/>
</dbReference>
<feature type="signal peptide" evidence="1">
    <location>
        <begin position="1"/>
        <end position="21"/>
    </location>
</feature>
<evidence type="ECO:0000313" key="3">
    <source>
        <dbReference type="Proteomes" id="UP000265845"/>
    </source>
</evidence>
<feature type="chain" id="PRO_5017391079" description="DUF2147 domain-containing protein" evidence="1">
    <location>
        <begin position="22"/>
        <end position="145"/>
    </location>
</feature>
<comment type="caution">
    <text evidence="2">The sequence shown here is derived from an EMBL/GenBank/DDBJ whole genome shotgun (WGS) entry which is preliminary data.</text>
</comment>
<name>A0A399RPL9_9PROT</name>
<accession>A0A399RPL9</accession>
<proteinExistence type="predicted"/>
<gene>
    <name evidence="2" type="ORF">D1222_05005</name>
</gene>
<dbReference type="AlphaFoldDB" id="A0A399RPL9"/>
<organism evidence="2 3">
    <name type="scientific">Henriciella algicola</name>
    <dbReference type="NCBI Taxonomy" id="1608422"/>
    <lineage>
        <taxon>Bacteria</taxon>
        <taxon>Pseudomonadati</taxon>
        <taxon>Pseudomonadota</taxon>
        <taxon>Alphaproteobacteria</taxon>
        <taxon>Hyphomonadales</taxon>
        <taxon>Hyphomonadaceae</taxon>
        <taxon>Henriciella</taxon>
    </lineage>
</organism>
<protein>
    <recommendedName>
        <fullName evidence="4">DUF2147 domain-containing protein</fullName>
    </recommendedName>
</protein>
<reference evidence="2 3" key="1">
    <citation type="submission" date="2018-08" db="EMBL/GenBank/DDBJ databases">
        <title>Henriciella mobilis sp. nov., isolated from seawater.</title>
        <authorList>
            <person name="Cheng H."/>
            <person name="Wu Y.-H."/>
            <person name="Xu X.-W."/>
            <person name="Guo L.-L."/>
        </authorList>
    </citation>
    <scope>NUCLEOTIDE SEQUENCE [LARGE SCALE GENOMIC DNA]</scope>
    <source>
        <strain evidence="2 3">CCUG67844</strain>
    </source>
</reference>
<sequence>MKISVVAVLAALFVGSGVADAQQREVWQTEIGTVVYDHETARGEAVLTFPIANSEQRGVAFIPQLAGNRTNRDVFYGLWVEPDGSGAPACDFAITDPETNTPRQTWGRIQMIFVDPGVPSSWVLRRGYCFDDYSEFLIGRPVGGR</sequence>
<evidence type="ECO:0008006" key="4">
    <source>
        <dbReference type="Google" id="ProtNLM"/>
    </source>
</evidence>
<keyword evidence="3" id="KW-1185">Reference proteome</keyword>
<keyword evidence="1" id="KW-0732">Signal</keyword>